<dbReference type="HAMAP" id="MF_00902">
    <property type="entry name" value="TatC"/>
    <property type="match status" value="1"/>
</dbReference>
<evidence type="ECO:0000313" key="7">
    <source>
        <dbReference type="Proteomes" id="UP000217343"/>
    </source>
</evidence>
<keyword evidence="5" id="KW-0813">Transport</keyword>
<protein>
    <recommendedName>
        <fullName evidence="5">Sec-independent protein translocase protein TatC</fullName>
    </recommendedName>
</protein>
<comment type="caution">
    <text evidence="5">Lacks conserved residue(s) required for the propagation of feature annotation.</text>
</comment>
<dbReference type="EMBL" id="CP022203">
    <property type="protein sequence ID" value="ATB50031.1"/>
    <property type="molecule type" value="Genomic_DNA"/>
</dbReference>
<dbReference type="AlphaFoldDB" id="A0A250K352"/>
<keyword evidence="5" id="KW-0811">Translocation</keyword>
<comment type="subcellular location">
    <subcellularLocation>
        <location evidence="5">Cell membrane</location>
        <topology evidence="5">Multi-pass membrane protein</topology>
    </subcellularLocation>
    <subcellularLocation>
        <location evidence="1">Membrane</location>
        <topology evidence="1">Multi-pass membrane protein</topology>
    </subcellularLocation>
</comment>
<keyword evidence="4 5" id="KW-0472">Membrane</keyword>
<organism evidence="6 7">
    <name type="scientific">Corallococcus macrosporus DSM 14697</name>
    <dbReference type="NCBI Taxonomy" id="1189310"/>
    <lineage>
        <taxon>Bacteria</taxon>
        <taxon>Pseudomonadati</taxon>
        <taxon>Myxococcota</taxon>
        <taxon>Myxococcia</taxon>
        <taxon>Myxococcales</taxon>
        <taxon>Cystobacterineae</taxon>
        <taxon>Myxococcaceae</taxon>
        <taxon>Corallococcus</taxon>
    </lineage>
</organism>
<evidence type="ECO:0000313" key="6">
    <source>
        <dbReference type="EMBL" id="ATB50031.1"/>
    </source>
</evidence>
<comment type="function">
    <text evidence="5">Part of the twin-arginine translocation (Tat) system that transports large folded proteins containing a characteristic twin-arginine motif in their signal peptide across membranes.</text>
</comment>
<proteinExistence type="inferred from homology"/>
<evidence type="ECO:0000256" key="1">
    <source>
        <dbReference type="ARBA" id="ARBA00004141"/>
    </source>
</evidence>
<dbReference type="PANTHER" id="PTHR30371:SF0">
    <property type="entry name" value="SEC-INDEPENDENT PROTEIN TRANSLOCASE PROTEIN TATC, CHLOROPLASTIC-RELATED"/>
    <property type="match status" value="1"/>
</dbReference>
<evidence type="ECO:0000256" key="4">
    <source>
        <dbReference type="ARBA" id="ARBA00023136"/>
    </source>
</evidence>
<name>A0A250K352_9BACT</name>
<feature type="transmembrane region" description="Helical" evidence="5">
    <location>
        <begin position="110"/>
        <end position="132"/>
    </location>
</feature>
<evidence type="ECO:0000256" key="3">
    <source>
        <dbReference type="ARBA" id="ARBA00022989"/>
    </source>
</evidence>
<dbReference type="GO" id="GO:0065002">
    <property type="term" value="P:intracellular protein transmembrane transport"/>
    <property type="evidence" value="ECO:0007669"/>
    <property type="project" value="TreeGrafter"/>
</dbReference>
<feature type="transmembrane region" description="Helical" evidence="5">
    <location>
        <begin position="77"/>
        <end position="98"/>
    </location>
</feature>
<accession>A0A250K352</accession>
<sequence>MNPDADFRMSLAEHLTELRTRLMRCTIAVLVLGTVSLVFAKPIFGLLMQPVLDALPPENRALIYTSGIEELNVLMKVGVYCGIFLTTPVILMQIWGFVSPGLYPEERRFAAPFVAFGSIAFLVGAAFCYFAVLPSMFTFLLNEEETLALEQRLDTARLRADDALRFLRLGEAEEAGRIAKETSTTLRADGAGQAPAPEVAPAASVEMTGRLDGLGRLLDAASVGYGAQARGVLRQALEKRVDAVTAFEKKDFAAAAAAMDGSASLLAGIAPTRSEELAGLWRLEKELATAHAAHEAARWTRPMLSMHEQLSLVLLLILAFGVIFELPLVMALLGVVGVVKSSWLFKYQRHAFVVCLIAAAIITPTGDVVNLSLMAGPMLLCYELGVLLVWMVERRRAKNEAETGITPAS</sequence>
<feature type="transmembrane region" description="Helical" evidence="5">
    <location>
        <begin position="375"/>
        <end position="392"/>
    </location>
</feature>
<dbReference type="GO" id="GO:0009977">
    <property type="term" value="F:proton motive force dependent protein transmembrane transporter activity"/>
    <property type="evidence" value="ECO:0007669"/>
    <property type="project" value="TreeGrafter"/>
</dbReference>
<keyword evidence="5" id="KW-0653">Protein transport</keyword>
<evidence type="ECO:0000256" key="5">
    <source>
        <dbReference type="HAMAP-Rule" id="MF_00902"/>
    </source>
</evidence>
<evidence type="ECO:0000256" key="2">
    <source>
        <dbReference type="ARBA" id="ARBA00022692"/>
    </source>
</evidence>
<dbReference type="GO" id="GO:0043953">
    <property type="term" value="P:protein transport by the Tat complex"/>
    <property type="evidence" value="ECO:0007669"/>
    <property type="project" value="UniProtKB-UniRule"/>
</dbReference>
<comment type="similarity">
    <text evidence="5">Belongs to the TatC family.</text>
</comment>
<comment type="subunit">
    <text evidence="5">Forms a complex with TatA.</text>
</comment>
<dbReference type="InterPro" id="IPR002033">
    <property type="entry name" value="TatC"/>
</dbReference>
<dbReference type="PRINTS" id="PR01840">
    <property type="entry name" value="TATCFAMILY"/>
</dbReference>
<dbReference type="Proteomes" id="UP000217343">
    <property type="component" value="Chromosome"/>
</dbReference>
<reference evidence="6 7" key="1">
    <citation type="submission" date="2017-06" db="EMBL/GenBank/DDBJ databases">
        <title>Sequencing and comparative analysis of myxobacterial genomes.</title>
        <authorList>
            <person name="Rupp O."/>
            <person name="Goesmann A."/>
            <person name="Sogaard-Andersen L."/>
        </authorList>
    </citation>
    <scope>NUCLEOTIDE SEQUENCE [LARGE SCALE GENOMIC DNA]</scope>
    <source>
        <strain evidence="6 7">DSM 14697</strain>
    </source>
</reference>
<dbReference type="KEGG" id="mmas:MYMAC_005686"/>
<keyword evidence="5" id="KW-1003">Cell membrane</keyword>
<keyword evidence="3 5" id="KW-1133">Transmembrane helix</keyword>
<dbReference type="GO" id="GO:0033281">
    <property type="term" value="C:TAT protein transport complex"/>
    <property type="evidence" value="ECO:0007669"/>
    <property type="project" value="UniProtKB-UniRule"/>
</dbReference>
<dbReference type="Pfam" id="PF00902">
    <property type="entry name" value="TatC"/>
    <property type="match status" value="2"/>
</dbReference>
<feature type="transmembrane region" description="Helical" evidence="5">
    <location>
        <begin position="351"/>
        <end position="369"/>
    </location>
</feature>
<keyword evidence="2 5" id="KW-0812">Transmembrane</keyword>
<feature type="transmembrane region" description="Helical" evidence="5">
    <location>
        <begin position="312"/>
        <end position="339"/>
    </location>
</feature>
<gene>
    <name evidence="5" type="primary">tatC</name>
    <name evidence="6" type="ORF">MYMAC_005686</name>
</gene>
<dbReference type="PANTHER" id="PTHR30371">
    <property type="entry name" value="SEC-INDEPENDENT PROTEIN TRANSLOCASE PROTEIN TATC"/>
    <property type="match status" value="1"/>
</dbReference>
<keyword evidence="7" id="KW-1185">Reference proteome</keyword>